<proteinExistence type="predicted"/>
<feature type="repeat" description="WD" evidence="4">
    <location>
        <begin position="386"/>
        <end position="420"/>
    </location>
</feature>
<organism evidence="6">
    <name type="scientific">Candidatus Kentrum sp. DK</name>
    <dbReference type="NCBI Taxonomy" id="2126562"/>
    <lineage>
        <taxon>Bacteria</taxon>
        <taxon>Pseudomonadati</taxon>
        <taxon>Pseudomonadota</taxon>
        <taxon>Gammaproteobacteria</taxon>
        <taxon>Candidatus Kentrum</taxon>
    </lineage>
</organism>
<dbReference type="PROSITE" id="PS00678">
    <property type="entry name" value="WD_REPEATS_1"/>
    <property type="match status" value="3"/>
</dbReference>
<protein>
    <submittedName>
        <fullName evidence="6">WD40 repeat</fullName>
    </submittedName>
</protein>
<evidence type="ECO:0000259" key="5">
    <source>
        <dbReference type="Pfam" id="PF08308"/>
    </source>
</evidence>
<feature type="domain" description="PEGA" evidence="5">
    <location>
        <begin position="40"/>
        <end position="105"/>
    </location>
</feature>
<evidence type="ECO:0000256" key="1">
    <source>
        <dbReference type="ARBA" id="ARBA00022574"/>
    </source>
</evidence>
<keyword evidence="3" id="KW-0833">Ubl conjugation pathway</keyword>
<dbReference type="CDD" id="cd00200">
    <property type="entry name" value="WD40"/>
    <property type="match status" value="1"/>
</dbReference>
<feature type="repeat" description="WD" evidence="4">
    <location>
        <begin position="344"/>
        <end position="385"/>
    </location>
</feature>
<dbReference type="AlphaFoldDB" id="A0A450THH9"/>
<feature type="repeat" description="WD" evidence="4">
    <location>
        <begin position="302"/>
        <end position="343"/>
    </location>
</feature>
<evidence type="ECO:0000313" key="6">
    <source>
        <dbReference type="EMBL" id="VFJ66636.1"/>
    </source>
</evidence>
<reference evidence="6" key="1">
    <citation type="submission" date="2019-02" db="EMBL/GenBank/DDBJ databases">
        <authorList>
            <person name="Gruber-Vodicka R. H."/>
            <person name="Seah K. B. B."/>
        </authorList>
    </citation>
    <scope>NUCLEOTIDE SEQUENCE</scope>
    <source>
        <strain evidence="6">BECK_DK47</strain>
    </source>
</reference>
<dbReference type="PROSITE" id="PS50294">
    <property type="entry name" value="WD_REPEATS_REGION"/>
    <property type="match status" value="4"/>
</dbReference>
<dbReference type="PROSITE" id="PS51257">
    <property type="entry name" value="PROKAR_LIPOPROTEIN"/>
    <property type="match status" value="1"/>
</dbReference>
<dbReference type="EMBL" id="CAADEX010000174">
    <property type="protein sequence ID" value="VFJ66636.1"/>
    <property type="molecule type" value="Genomic_DNA"/>
</dbReference>
<dbReference type="InterPro" id="IPR019775">
    <property type="entry name" value="WD40_repeat_CS"/>
</dbReference>
<dbReference type="SUPFAM" id="SSF50978">
    <property type="entry name" value="WD40 repeat-like"/>
    <property type="match status" value="1"/>
</dbReference>
<evidence type="ECO:0000256" key="3">
    <source>
        <dbReference type="ARBA" id="ARBA00022786"/>
    </source>
</evidence>
<feature type="repeat" description="WD" evidence="4">
    <location>
        <begin position="260"/>
        <end position="301"/>
    </location>
</feature>
<feature type="repeat" description="WD" evidence="4">
    <location>
        <begin position="205"/>
        <end position="246"/>
    </location>
</feature>
<dbReference type="PRINTS" id="PR00320">
    <property type="entry name" value="GPROTEINBRPT"/>
</dbReference>
<sequence length="420" mass="45609">MFAKSLVKSTGKWFLSTLLLSFTIIISACSWRVDSEPARLTIRSDVLGNSVTIDGSPVGTTGTKVHELVGGKHTIRVEKVGFEPFETEIVLAAGAKETLWARLERTASDYTNWRVLRKIKAHSGPICVQDCIAFAPDGRTLLTGSDDTLKLWEIASGKVVQTFKSRKNVGLVAFSPDGHTVLSGSSDMTNLELKDVASGKTILTFREDSGFVRSAAFSPDGRAVLLGSTDNTMRLRDVASGKIIRTFKGKLSYIESVLTFDGHFDNVNAVAFGPDGHTVLSGSSDDTLKLWEVASGQVIRTFRGHSHYVDSVAFAPDGRTVLSGSWDSTARLWDVASGKEIRAFRGHTNYVAAVAFSPDGRTVLSMSNDNTVRLWDVASGKEIRRLDRDSSYVSSIAFSPDGRRAASGYLDGVLILWGEE</sequence>
<dbReference type="Pfam" id="PF08308">
    <property type="entry name" value="PEGA"/>
    <property type="match status" value="1"/>
</dbReference>
<keyword evidence="1 4" id="KW-0853">WD repeat</keyword>
<dbReference type="PANTHER" id="PTHR15622">
    <property type="entry name" value="WD40 REPEAT PROTEIN"/>
    <property type="match status" value="1"/>
</dbReference>
<dbReference type="PANTHER" id="PTHR15622:SF2">
    <property type="entry name" value="U4_U6 SMALL NUCLEAR RIBONUCLEOPROTEIN PRP4"/>
    <property type="match status" value="1"/>
</dbReference>
<dbReference type="InterPro" id="IPR051983">
    <property type="entry name" value="WSB_SOCS-box_domain"/>
</dbReference>
<name>A0A450THH9_9GAMM</name>
<dbReference type="GO" id="GO:0000209">
    <property type="term" value="P:protein polyubiquitination"/>
    <property type="evidence" value="ECO:0007669"/>
    <property type="project" value="TreeGrafter"/>
</dbReference>
<keyword evidence="2" id="KW-0677">Repeat</keyword>
<dbReference type="PROSITE" id="PS50082">
    <property type="entry name" value="WD_REPEATS_2"/>
    <property type="match status" value="5"/>
</dbReference>
<dbReference type="Pfam" id="PF00400">
    <property type="entry name" value="WD40"/>
    <property type="match status" value="7"/>
</dbReference>
<dbReference type="Gene3D" id="2.130.10.10">
    <property type="entry name" value="YVTN repeat-like/Quinoprotein amine dehydrogenase"/>
    <property type="match status" value="3"/>
</dbReference>
<evidence type="ECO:0000256" key="4">
    <source>
        <dbReference type="PROSITE-ProRule" id="PRU00221"/>
    </source>
</evidence>
<accession>A0A450THH9</accession>
<dbReference type="InterPro" id="IPR001680">
    <property type="entry name" value="WD40_rpt"/>
</dbReference>
<evidence type="ECO:0000256" key="2">
    <source>
        <dbReference type="ARBA" id="ARBA00022737"/>
    </source>
</evidence>
<dbReference type="InterPro" id="IPR020472">
    <property type="entry name" value="WD40_PAC1"/>
</dbReference>
<dbReference type="InterPro" id="IPR036322">
    <property type="entry name" value="WD40_repeat_dom_sf"/>
</dbReference>
<gene>
    <name evidence="6" type="ORF">BECKDK2373B_GA0170837_11745</name>
</gene>
<dbReference type="SMART" id="SM00320">
    <property type="entry name" value="WD40"/>
    <property type="match status" value="7"/>
</dbReference>
<dbReference type="InterPro" id="IPR015943">
    <property type="entry name" value="WD40/YVTN_repeat-like_dom_sf"/>
</dbReference>
<dbReference type="InterPro" id="IPR013229">
    <property type="entry name" value="PEGA"/>
</dbReference>